<gene>
    <name evidence="2" type="ORF">HPB48_018132</name>
</gene>
<feature type="domain" description="Apple" evidence="1">
    <location>
        <begin position="49"/>
        <end position="134"/>
    </location>
</feature>
<evidence type="ECO:0000313" key="3">
    <source>
        <dbReference type="Proteomes" id="UP000821853"/>
    </source>
</evidence>
<reference evidence="2 3" key="1">
    <citation type="journal article" date="2020" name="Cell">
        <title>Large-Scale Comparative Analyses of Tick Genomes Elucidate Their Genetic Diversity and Vector Capacities.</title>
        <authorList>
            <consortium name="Tick Genome and Microbiome Consortium (TIGMIC)"/>
            <person name="Jia N."/>
            <person name="Wang J."/>
            <person name="Shi W."/>
            <person name="Du L."/>
            <person name="Sun Y."/>
            <person name="Zhan W."/>
            <person name="Jiang J.F."/>
            <person name="Wang Q."/>
            <person name="Zhang B."/>
            <person name="Ji P."/>
            <person name="Bell-Sakyi L."/>
            <person name="Cui X.M."/>
            <person name="Yuan T.T."/>
            <person name="Jiang B.G."/>
            <person name="Yang W.F."/>
            <person name="Lam T.T."/>
            <person name="Chang Q.C."/>
            <person name="Ding S.J."/>
            <person name="Wang X.J."/>
            <person name="Zhu J.G."/>
            <person name="Ruan X.D."/>
            <person name="Zhao L."/>
            <person name="Wei J.T."/>
            <person name="Ye R.Z."/>
            <person name="Que T.C."/>
            <person name="Du C.H."/>
            <person name="Zhou Y.H."/>
            <person name="Cheng J.X."/>
            <person name="Dai P.F."/>
            <person name="Guo W.B."/>
            <person name="Han X.H."/>
            <person name="Huang E.J."/>
            <person name="Li L.F."/>
            <person name="Wei W."/>
            <person name="Gao Y.C."/>
            <person name="Liu J.Z."/>
            <person name="Shao H.Z."/>
            <person name="Wang X."/>
            <person name="Wang C.C."/>
            <person name="Yang T.C."/>
            <person name="Huo Q.B."/>
            <person name="Li W."/>
            <person name="Chen H.Y."/>
            <person name="Chen S.E."/>
            <person name="Zhou L.G."/>
            <person name="Ni X.B."/>
            <person name="Tian J.H."/>
            <person name="Sheng Y."/>
            <person name="Liu T."/>
            <person name="Pan Y.S."/>
            <person name="Xia L.Y."/>
            <person name="Li J."/>
            <person name="Zhao F."/>
            <person name="Cao W.C."/>
        </authorList>
    </citation>
    <scope>NUCLEOTIDE SEQUENCE [LARGE SCALE GENOMIC DNA]</scope>
    <source>
        <strain evidence="2">HaeL-2018</strain>
    </source>
</reference>
<dbReference type="SUPFAM" id="SSF57414">
    <property type="entry name" value="Hairpin loop containing domain-like"/>
    <property type="match status" value="2"/>
</dbReference>
<organism evidence="2 3">
    <name type="scientific">Haemaphysalis longicornis</name>
    <name type="common">Bush tick</name>
    <dbReference type="NCBI Taxonomy" id="44386"/>
    <lineage>
        <taxon>Eukaryota</taxon>
        <taxon>Metazoa</taxon>
        <taxon>Ecdysozoa</taxon>
        <taxon>Arthropoda</taxon>
        <taxon>Chelicerata</taxon>
        <taxon>Arachnida</taxon>
        <taxon>Acari</taxon>
        <taxon>Parasitiformes</taxon>
        <taxon>Ixodida</taxon>
        <taxon>Ixodoidea</taxon>
        <taxon>Ixodidae</taxon>
        <taxon>Haemaphysalinae</taxon>
        <taxon>Haemaphysalis</taxon>
    </lineage>
</organism>
<dbReference type="Gene3D" id="3.50.4.10">
    <property type="entry name" value="Hepatocyte Growth Factor"/>
    <property type="match status" value="1"/>
</dbReference>
<keyword evidence="3" id="KW-1185">Reference proteome</keyword>
<sequence length="249" mass="28078">MCSSVVSHACEMPPLTRLLVLRDWLARWDSVMRDLFRPVGGGHVLSQNCFGGIESFEKTTGLSFSGSVSGQTLLQQPDQALTRDCINLCKQQAQCLAFSLNYVGFRCASFNLNSAGRRDLLVPTPSTNYFEKICFRGVQKSSFDALCGDRLWAFESAKEGHLEGFVDREEHNVKDKEECAKMCLLEETFPCRSADYDELAKTCRMSREDRRSQPQAFRQVPGSTRDYLENQCSATGTYALYRYHAAVDI</sequence>
<dbReference type="GO" id="GO:0009653">
    <property type="term" value="P:anatomical structure morphogenesis"/>
    <property type="evidence" value="ECO:0007669"/>
    <property type="project" value="TreeGrafter"/>
</dbReference>
<dbReference type="OMA" id="SHACEMP"/>
<comment type="caution">
    <text evidence="2">The sequence shown here is derived from an EMBL/GenBank/DDBJ whole genome shotgun (WGS) entry which is preliminary data.</text>
</comment>
<dbReference type="PANTHER" id="PTHR47327">
    <property type="entry name" value="FI18240P1-RELATED"/>
    <property type="match status" value="1"/>
</dbReference>
<dbReference type="EMBL" id="JABSTR010000004">
    <property type="protein sequence ID" value="KAH9366371.1"/>
    <property type="molecule type" value="Genomic_DNA"/>
</dbReference>
<dbReference type="Proteomes" id="UP000821853">
    <property type="component" value="Chromosome 2"/>
</dbReference>
<dbReference type="PROSITE" id="PS50948">
    <property type="entry name" value="PAN"/>
    <property type="match status" value="2"/>
</dbReference>
<evidence type="ECO:0000259" key="1">
    <source>
        <dbReference type="PROSITE" id="PS50948"/>
    </source>
</evidence>
<dbReference type="Pfam" id="PF00024">
    <property type="entry name" value="PAN_1"/>
    <property type="match status" value="2"/>
</dbReference>
<name>A0A9J6FUC4_HAELO</name>
<dbReference type="OrthoDB" id="6430118at2759"/>
<dbReference type="PANTHER" id="PTHR47327:SF7">
    <property type="entry name" value="GH08941P"/>
    <property type="match status" value="1"/>
</dbReference>
<dbReference type="AlphaFoldDB" id="A0A9J6FUC4"/>
<dbReference type="VEuPathDB" id="VectorBase:HLOH_044500"/>
<dbReference type="CDD" id="cd01099">
    <property type="entry name" value="PAN_AP_HGF"/>
    <property type="match status" value="1"/>
</dbReference>
<dbReference type="InterPro" id="IPR052774">
    <property type="entry name" value="Celegans_DevNeuronal_Protein"/>
</dbReference>
<accession>A0A9J6FUC4</accession>
<proteinExistence type="predicted"/>
<dbReference type="InterPro" id="IPR003609">
    <property type="entry name" value="Pan_app"/>
</dbReference>
<dbReference type="SMART" id="SM00473">
    <property type="entry name" value="PAN_AP"/>
    <property type="match status" value="2"/>
</dbReference>
<protein>
    <recommendedName>
        <fullName evidence="1">Apple domain-containing protein</fullName>
    </recommendedName>
</protein>
<evidence type="ECO:0000313" key="2">
    <source>
        <dbReference type="EMBL" id="KAH9366371.1"/>
    </source>
</evidence>
<feature type="domain" description="Apple" evidence="1">
    <location>
        <begin position="147"/>
        <end position="232"/>
    </location>
</feature>